<dbReference type="Proteomes" id="UP000037020">
    <property type="component" value="Unassembled WGS sequence"/>
</dbReference>
<feature type="domain" description="Cation-transporting P-type ATPase N-terminal" evidence="2">
    <location>
        <begin position="25"/>
        <end position="98"/>
    </location>
</feature>
<dbReference type="Gene3D" id="1.20.1110.10">
    <property type="entry name" value="Calcium-transporting ATPase, transmembrane domain"/>
    <property type="match status" value="1"/>
</dbReference>
<gene>
    <name evidence="3" type="ORF">ADK38_07760</name>
</gene>
<reference evidence="3 4" key="1">
    <citation type="submission" date="2015-07" db="EMBL/GenBank/DDBJ databases">
        <authorList>
            <person name="Ju K.-S."/>
            <person name="Doroghazi J.R."/>
            <person name="Metcalf W.W."/>
        </authorList>
    </citation>
    <scope>NUCLEOTIDE SEQUENCE [LARGE SCALE GENOMIC DNA]</scope>
    <source>
        <strain evidence="3 4">NRRL B-3589</strain>
    </source>
</reference>
<organism evidence="3 4">
    <name type="scientific">Streptomyces varsoviensis</name>
    <dbReference type="NCBI Taxonomy" id="67373"/>
    <lineage>
        <taxon>Bacteria</taxon>
        <taxon>Bacillati</taxon>
        <taxon>Actinomycetota</taxon>
        <taxon>Actinomycetes</taxon>
        <taxon>Kitasatosporales</taxon>
        <taxon>Streptomycetaceae</taxon>
        <taxon>Streptomyces</taxon>
    </lineage>
</organism>
<dbReference type="SUPFAM" id="SSF81665">
    <property type="entry name" value="Calcium ATPase, transmembrane domain M"/>
    <property type="match status" value="1"/>
</dbReference>
<sequence length="183" mass="19018">MAWVPEAVAGPGSPSSTARTAAIRTRGAGSTLQALRALESGPRGLLESEAEERLALYGGNTVPGRRPTSWPRRFARSLRDPFTAVLLCLGLISATAASWGTSLVIAVLVTVSCALRSTGEHRADRSAAALRSLVATTATVQRRPDKAAQGDEAAEAAESAAPRVRELPVDELVPGDVIRLGPG</sequence>
<evidence type="ECO:0000313" key="3">
    <source>
        <dbReference type="EMBL" id="KOG90612.1"/>
    </source>
</evidence>
<comment type="caution">
    <text evidence="3">The sequence shown here is derived from an EMBL/GenBank/DDBJ whole genome shotgun (WGS) entry which is preliminary data.</text>
</comment>
<dbReference type="InterPro" id="IPR023298">
    <property type="entry name" value="ATPase_P-typ_TM_dom_sf"/>
</dbReference>
<dbReference type="EMBL" id="LGUT01000637">
    <property type="protein sequence ID" value="KOG90612.1"/>
    <property type="molecule type" value="Genomic_DNA"/>
</dbReference>
<dbReference type="InterPro" id="IPR004014">
    <property type="entry name" value="ATPase_P-typ_cation-transptr_N"/>
</dbReference>
<feature type="non-terminal residue" evidence="3">
    <location>
        <position position="183"/>
    </location>
</feature>
<evidence type="ECO:0000313" key="4">
    <source>
        <dbReference type="Proteomes" id="UP000037020"/>
    </source>
</evidence>
<dbReference type="PANTHER" id="PTHR42861">
    <property type="entry name" value="CALCIUM-TRANSPORTING ATPASE"/>
    <property type="match status" value="1"/>
</dbReference>
<accession>A0ABR5JB70</accession>
<dbReference type="SMART" id="SM00831">
    <property type="entry name" value="Cation_ATPase_N"/>
    <property type="match status" value="1"/>
</dbReference>
<evidence type="ECO:0000259" key="2">
    <source>
        <dbReference type="SMART" id="SM00831"/>
    </source>
</evidence>
<dbReference type="Pfam" id="PF00690">
    <property type="entry name" value="Cation_ATPase_N"/>
    <property type="match status" value="1"/>
</dbReference>
<evidence type="ECO:0000256" key="1">
    <source>
        <dbReference type="SAM" id="MobiDB-lite"/>
    </source>
</evidence>
<keyword evidence="4" id="KW-1185">Reference proteome</keyword>
<name>A0ABR5JB70_9ACTN</name>
<feature type="region of interest" description="Disordered" evidence="1">
    <location>
        <begin position="141"/>
        <end position="168"/>
    </location>
</feature>
<protein>
    <submittedName>
        <fullName evidence="3">Magnesium ABC transporter ATPase</fullName>
    </submittedName>
</protein>
<dbReference type="Gene3D" id="2.70.150.10">
    <property type="entry name" value="Calcium-transporting ATPase, cytoplasmic transduction domain A"/>
    <property type="match status" value="1"/>
</dbReference>
<proteinExistence type="predicted"/>